<sequence length="140" mass="16079">MNGSEEERYGGRQEDIRKTCQSLGFVALITTAFEMEISNLVQSFSCQQMNTNFLCIDHEKAFDSIEMNAVLESMEIQVAEAQCIKLFKRCELWMHNRYSSSIPIIKVPIEKGVKQGDTISPKLFTGREQLSRLRFANDME</sequence>
<keyword evidence="1" id="KW-1185">Reference proteome</keyword>
<evidence type="ECO:0000313" key="2">
    <source>
        <dbReference type="RefSeq" id="XP_029648838.1"/>
    </source>
</evidence>
<reference evidence="2" key="1">
    <citation type="submission" date="2025-08" db="UniProtKB">
        <authorList>
            <consortium name="RefSeq"/>
        </authorList>
    </citation>
    <scope>IDENTIFICATION</scope>
</reference>
<dbReference type="KEGG" id="osn:115222659"/>
<dbReference type="RefSeq" id="XP_029648838.1">
    <property type="nucleotide sequence ID" value="XM_029792978.1"/>
</dbReference>
<dbReference type="Proteomes" id="UP000515154">
    <property type="component" value="Linkage group LG20"/>
</dbReference>
<accession>A0A6P7TCL7</accession>
<protein>
    <submittedName>
        <fullName evidence="2">Uncharacterized protein LOC115222659</fullName>
    </submittedName>
</protein>
<organism evidence="1 2">
    <name type="scientific">Octopus sinensis</name>
    <name type="common">East Asian common octopus</name>
    <dbReference type="NCBI Taxonomy" id="2607531"/>
    <lineage>
        <taxon>Eukaryota</taxon>
        <taxon>Metazoa</taxon>
        <taxon>Spiralia</taxon>
        <taxon>Lophotrochozoa</taxon>
        <taxon>Mollusca</taxon>
        <taxon>Cephalopoda</taxon>
        <taxon>Coleoidea</taxon>
        <taxon>Octopodiformes</taxon>
        <taxon>Octopoda</taxon>
        <taxon>Incirrata</taxon>
        <taxon>Octopodidae</taxon>
        <taxon>Octopus</taxon>
    </lineage>
</organism>
<gene>
    <name evidence="2" type="primary">LOC115222659</name>
</gene>
<proteinExistence type="predicted"/>
<name>A0A6P7TCL7_9MOLL</name>
<evidence type="ECO:0000313" key="1">
    <source>
        <dbReference type="Proteomes" id="UP000515154"/>
    </source>
</evidence>
<dbReference type="AlphaFoldDB" id="A0A6P7TCL7"/>